<evidence type="ECO:0000256" key="2">
    <source>
        <dbReference type="ARBA" id="ARBA00022679"/>
    </source>
</evidence>
<dbReference type="SUPFAM" id="SSF53335">
    <property type="entry name" value="S-adenosyl-L-methionine-dependent methyltransferases"/>
    <property type="match status" value="1"/>
</dbReference>
<accession>A0ABS4IYZ4</accession>
<dbReference type="Gene3D" id="3.40.50.12710">
    <property type="match status" value="1"/>
</dbReference>
<evidence type="ECO:0000313" key="3">
    <source>
        <dbReference type="EMBL" id="MBP1992813.1"/>
    </source>
</evidence>
<keyword evidence="1 3" id="KW-0489">Methyltransferase</keyword>
<name>A0ABS4IYZ4_9BACL</name>
<dbReference type="RefSeq" id="WP_209974134.1">
    <property type="nucleotide sequence ID" value="NZ_JAGGLB010000015.1"/>
</dbReference>
<dbReference type="InterPro" id="IPR003788">
    <property type="entry name" value="NDUFAF7"/>
</dbReference>
<dbReference type="Proteomes" id="UP001519287">
    <property type="component" value="Unassembled WGS sequence"/>
</dbReference>
<dbReference type="GO" id="GO:0032259">
    <property type="term" value="P:methylation"/>
    <property type="evidence" value="ECO:0007669"/>
    <property type="project" value="UniProtKB-KW"/>
</dbReference>
<keyword evidence="4" id="KW-1185">Reference proteome</keyword>
<protein>
    <submittedName>
        <fullName evidence="3">SAM-dependent MidA family methyltransferase</fullName>
    </submittedName>
</protein>
<dbReference type="EMBL" id="JAGGLB010000015">
    <property type="protein sequence ID" value="MBP1992813.1"/>
    <property type="molecule type" value="Genomic_DNA"/>
</dbReference>
<evidence type="ECO:0000256" key="1">
    <source>
        <dbReference type="ARBA" id="ARBA00022603"/>
    </source>
</evidence>
<dbReference type="Pfam" id="PF02636">
    <property type="entry name" value="Methyltransf_28"/>
    <property type="match status" value="1"/>
</dbReference>
<proteinExistence type="predicted"/>
<dbReference type="InterPro" id="IPR038375">
    <property type="entry name" value="NDUFAF7_sf"/>
</dbReference>
<gene>
    <name evidence="3" type="ORF">J2Z66_004426</name>
</gene>
<reference evidence="3 4" key="1">
    <citation type="submission" date="2021-03" db="EMBL/GenBank/DDBJ databases">
        <title>Genomic Encyclopedia of Type Strains, Phase IV (KMG-IV): sequencing the most valuable type-strain genomes for metagenomic binning, comparative biology and taxonomic classification.</title>
        <authorList>
            <person name="Goeker M."/>
        </authorList>
    </citation>
    <scope>NUCLEOTIDE SEQUENCE [LARGE SCALE GENOMIC DNA]</scope>
    <source>
        <strain evidence="3 4">DSM 26048</strain>
    </source>
</reference>
<sequence>MTDSTGSKELTKVIAERICASTLKAIPFRDYMELCLYQEPFGYYRNSAIKIGKEGDFYTSSSVSPLMGEMIASYLIKQWRAHFDQVERIFVVEWGGGNGRLALHVLDELREQEPQLYKRLAYTMIESSSYHRGLQQETLLAHTGKVNYLDEQDWLQAVPDQGVFVLANELLDAFPVHRICLLNGLWHESYVSWEEEQGSFKELWLPLQEGRLLTYISQYKPLSVLLEGQIAEINLAAMDWIGSVARRIGEGQLILIDYGDTAEELYAGHRMRGTLMCYRKHLAYDDPFIYVGEQDITAHVNFSACVAAGEAEGMTALKLQTQREFLVEQGILEKLMNHFDPDPFSPVAKKNRGIRQLLLSDQMSELFKVLILTKKR</sequence>
<organism evidence="3 4">
    <name type="scientific">Paenibacillus eucommiae</name>
    <dbReference type="NCBI Taxonomy" id="1355755"/>
    <lineage>
        <taxon>Bacteria</taxon>
        <taxon>Bacillati</taxon>
        <taxon>Bacillota</taxon>
        <taxon>Bacilli</taxon>
        <taxon>Bacillales</taxon>
        <taxon>Paenibacillaceae</taxon>
        <taxon>Paenibacillus</taxon>
    </lineage>
</organism>
<dbReference type="InterPro" id="IPR029063">
    <property type="entry name" value="SAM-dependent_MTases_sf"/>
</dbReference>
<comment type="caution">
    <text evidence="3">The sequence shown here is derived from an EMBL/GenBank/DDBJ whole genome shotgun (WGS) entry which is preliminary data.</text>
</comment>
<dbReference type="PANTHER" id="PTHR12049:SF7">
    <property type="entry name" value="PROTEIN ARGININE METHYLTRANSFERASE NDUFAF7, MITOCHONDRIAL"/>
    <property type="match status" value="1"/>
</dbReference>
<keyword evidence="2" id="KW-0808">Transferase</keyword>
<dbReference type="PANTHER" id="PTHR12049">
    <property type="entry name" value="PROTEIN ARGININE METHYLTRANSFERASE NDUFAF7, MITOCHONDRIAL"/>
    <property type="match status" value="1"/>
</dbReference>
<dbReference type="GO" id="GO:0008168">
    <property type="term" value="F:methyltransferase activity"/>
    <property type="evidence" value="ECO:0007669"/>
    <property type="project" value="UniProtKB-KW"/>
</dbReference>
<evidence type="ECO:0000313" key="4">
    <source>
        <dbReference type="Proteomes" id="UP001519287"/>
    </source>
</evidence>